<feature type="domain" description="O-antigen ligase-related" evidence="6">
    <location>
        <begin position="195"/>
        <end position="358"/>
    </location>
</feature>
<feature type="transmembrane region" description="Helical" evidence="5">
    <location>
        <begin position="189"/>
        <end position="206"/>
    </location>
</feature>
<dbReference type="GO" id="GO:0016874">
    <property type="term" value="F:ligase activity"/>
    <property type="evidence" value="ECO:0007669"/>
    <property type="project" value="UniProtKB-KW"/>
</dbReference>
<sequence>MPQLSRYWSFLFFASLGYYTLLLPWQVQWLPVTLGIMLSGLFWLLSADFRSKLQNLSGNKYAAFLFASFLIVVLGSMHSAEQEQASKEVFSKLPFLVWPLMLGSVKALEKNRMEQILRIFVLSTAVLVLVSFGYAFYRYQQFSDPVVFYFADLLILTKVPPHYLGMYVTFAYALLMYRLIRGTPLLPKIWLNAFILCLFILAIIFIWVRMQYLLFILVNAFLVGQYIKAKKGKKVAYAAFAMFTLFFSLLLLAIPGSRSRLLDTYNELRSFEQMVENKQTNPRKFLWSEGVEVIAEHFWMGVGTGSENTALNEKLEKVDAIFWDGKHTYQLYEMRFNYHNSFLQVFAANGVFAFALFLILLFYPLFDIRKHPYRTEVRLFLGICILSFITESMLERQAGVLFFSFFYALLLAMPHTKSQDLKPRRPALEAESEKA</sequence>
<keyword evidence="2 5" id="KW-0812">Transmembrane</keyword>
<feature type="transmembrane region" description="Helical" evidence="5">
    <location>
        <begin position="120"/>
        <end position="139"/>
    </location>
</feature>
<accession>A0A7H0VAP9</accession>
<keyword evidence="8" id="KW-1185">Reference proteome</keyword>
<evidence type="ECO:0000256" key="3">
    <source>
        <dbReference type="ARBA" id="ARBA00022989"/>
    </source>
</evidence>
<keyword evidence="4 5" id="KW-0472">Membrane</keyword>
<dbReference type="InterPro" id="IPR051533">
    <property type="entry name" value="WaaL-like"/>
</dbReference>
<proteinExistence type="predicted"/>
<evidence type="ECO:0000259" key="6">
    <source>
        <dbReference type="Pfam" id="PF04932"/>
    </source>
</evidence>
<dbReference type="Pfam" id="PF04932">
    <property type="entry name" value="Wzy_C"/>
    <property type="match status" value="1"/>
</dbReference>
<feature type="transmembrane region" description="Helical" evidence="5">
    <location>
        <begin position="235"/>
        <end position="254"/>
    </location>
</feature>
<evidence type="ECO:0000256" key="2">
    <source>
        <dbReference type="ARBA" id="ARBA00022692"/>
    </source>
</evidence>
<evidence type="ECO:0000256" key="4">
    <source>
        <dbReference type="ARBA" id="ARBA00023136"/>
    </source>
</evidence>
<reference evidence="7 8" key="1">
    <citation type="submission" date="2020-08" db="EMBL/GenBank/DDBJ databases">
        <title>Croceimicrobium hydrocarbonivorans gen. nov., sp. nov., a novel marine bacterium isolated from a bacterial consortium that degrades polyethylene terephthalate.</title>
        <authorList>
            <person name="Liu R."/>
        </authorList>
    </citation>
    <scope>NUCLEOTIDE SEQUENCE [LARGE SCALE GENOMIC DNA]</scope>
    <source>
        <strain evidence="7 8">A20-9</strain>
    </source>
</reference>
<dbReference type="GO" id="GO:0016020">
    <property type="term" value="C:membrane"/>
    <property type="evidence" value="ECO:0007669"/>
    <property type="project" value="UniProtKB-SubCell"/>
</dbReference>
<evidence type="ECO:0000313" key="7">
    <source>
        <dbReference type="EMBL" id="QNR22797.1"/>
    </source>
</evidence>
<dbReference type="EMBL" id="CP060139">
    <property type="protein sequence ID" value="QNR22797.1"/>
    <property type="molecule type" value="Genomic_DNA"/>
</dbReference>
<dbReference type="PANTHER" id="PTHR37422">
    <property type="entry name" value="TEICHURONIC ACID BIOSYNTHESIS PROTEIN TUAE"/>
    <property type="match status" value="1"/>
</dbReference>
<name>A0A7H0VAP9_9FLAO</name>
<dbReference type="Proteomes" id="UP000516305">
    <property type="component" value="Chromosome"/>
</dbReference>
<comment type="subcellular location">
    <subcellularLocation>
        <location evidence="1">Membrane</location>
        <topology evidence="1">Multi-pass membrane protein</topology>
    </subcellularLocation>
</comment>
<keyword evidence="7" id="KW-0436">Ligase</keyword>
<dbReference type="KEGG" id="chyd:H4K34_10435"/>
<evidence type="ECO:0000256" key="5">
    <source>
        <dbReference type="SAM" id="Phobius"/>
    </source>
</evidence>
<keyword evidence="3 5" id="KW-1133">Transmembrane helix</keyword>
<dbReference type="PANTHER" id="PTHR37422:SF13">
    <property type="entry name" value="LIPOPOLYSACCHARIDE BIOSYNTHESIS PROTEIN PA4999-RELATED"/>
    <property type="match status" value="1"/>
</dbReference>
<evidence type="ECO:0000313" key="8">
    <source>
        <dbReference type="Proteomes" id="UP000516305"/>
    </source>
</evidence>
<feature type="transmembrane region" description="Helical" evidence="5">
    <location>
        <begin position="61"/>
        <end position="77"/>
    </location>
</feature>
<feature type="transmembrane region" description="Helical" evidence="5">
    <location>
        <begin position="342"/>
        <end position="365"/>
    </location>
</feature>
<feature type="transmembrane region" description="Helical" evidence="5">
    <location>
        <begin position="7"/>
        <end position="23"/>
    </location>
</feature>
<feature type="transmembrane region" description="Helical" evidence="5">
    <location>
        <begin position="159"/>
        <end position="177"/>
    </location>
</feature>
<feature type="transmembrane region" description="Helical" evidence="5">
    <location>
        <begin position="377"/>
        <end position="394"/>
    </location>
</feature>
<feature type="transmembrane region" description="Helical" evidence="5">
    <location>
        <begin position="212"/>
        <end position="228"/>
    </location>
</feature>
<evidence type="ECO:0000256" key="1">
    <source>
        <dbReference type="ARBA" id="ARBA00004141"/>
    </source>
</evidence>
<dbReference type="InterPro" id="IPR007016">
    <property type="entry name" value="O-antigen_ligase-rel_domated"/>
</dbReference>
<protein>
    <submittedName>
        <fullName evidence="7">O-antigen ligase family protein</fullName>
    </submittedName>
</protein>
<dbReference type="AlphaFoldDB" id="A0A7H0VAP9"/>
<dbReference type="RefSeq" id="WP_210757364.1">
    <property type="nucleotide sequence ID" value="NZ_CP060139.1"/>
</dbReference>
<organism evidence="7 8">
    <name type="scientific">Croceimicrobium hydrocarbonivorans</name>
    <dbReference type="NCBI Taxonomy" id="2761580"/>
    <lineage>
        <taxon>Bacteria</taxon>
        <taxon>Pseudomonadati</taxon>
        <taxon>Bacteroidota</taxon>
        <taxon>Flavobacteriia</taxon>
        <taxon>Flavobacteriales</taxon>
        <taxon>Owenweeksiaceae</taxon>
        <taxon>Croceimicrobium</taxon>
    </lineage>
</organism>
<feature type="transmembrane region" description="Helical" evidence="5">
    <location>
        <begin position="400"/>
        <end position="416"/>
    </location>
</feature>
<gene>
    <name evidence="7" type="ORF">H4K34_10435</name>
</gene>